<name>A0A9Q0G9Y5_9ROSI</name>
<evidence type="ECO:0000313" key="4">
    <source>
        <dbReference type="Proteomes" id="UP001141552"/>
    </source>
</evidence>
<dbReference type="InterPro" id="IPR012340">
    <property type="entry name" value="NA-bd_OB-fold"/>
</dbReference>
<protein>
    <recommendedName>
        <fullName evidence="2">MCM10 OB-fold domain-containing protein</fullName>
    </recommendedName>
</protein>
<dbReference type="Pfam" id="PF22379">
    <property type="entry name" value="OB_MCM10"/>
    <property type="match status" value="1"/>
</dbReference>
<dbReference type="AlphaFoldDB" id="A0A9Q0G9Y5"/>
<proteinExistence type="predicted"/>
<organism evidence="3 4">
    <name type="scientific">Turnera subulata</name>
    <dbReference type="NCBI Taxonomy" id="218843"/>
    <lineage>
        <taxon>Eukaryota</taxon>
        <taxon>Viridiplantae</taxon>
        <taxon>Streptophyta</taxon>
        <taxon>Embryophyta</taxon>
        <taxon>Tracheophyta</taxon>
        <taxon>Spermatophyta</taxon>
        <taxon>Magnoliopsida</taxon>
        <taxon>eudicotyledons</taxon>
        <taxon>Gunneridae</taxon>
        <taxon>Pentapetalae</taxon>
        <taxon>rosids</taxon>
        <taxon>fabids</taxon>
        <taxon>Malpighiales</taxon>
        <taxon>Passifloraceae</taxon>
        <taxon>Turnera</taxon>
    </lineage>
</organism>
<feature type="region of interest" description="Disordered" evidence="1">
    <location>
        <begin position="1"/>
        <end position="44"/>
    </location>
</feature>
<evidence type="ECO:0000259" key="2">
    <source>
        <dbReference type="Pfam" id="PF22379"/>
    </source>
</evidence>
<sequence>MSSHQEDLDLLLSLQERVLETPPASPGHSSDDEDLRSRRGNEDLSVFRDAVQDCLDYKPKPVGKVGKPGKPNLTKNSNEANMEKFSGLRIRNQLVTPADLSERFSDIRFVRLPSIKNVMVGDSLLGFWATVGVLTEKGHPKTSSGTGFSLSAYSPKQILKIGTSVDYGKSAETFSTMRTELKGGNLKTAFRDPIKSRGIYVVNPLADRTNSKSTKQPAKLLSVEGLKRALRTISTVKVDASVVENQPDAKRKKPDLGQVLPGNANQRTGKVDDERIPGLEDENLPLKPTGAEAGRRSSKHYNPKPRTEPHNPNPRIGTLESEP</sequence>
<dbReference type="OrthoDB" id="273123at2759"/>
<dbReference type="PANTHER" id="PTHR13454:SF11">
    <property type="entry name" value="PROTEIN MCM10 HOMOLOG"/>
    <property type="match status" value="1"/>
</dbReference>
<feature type="domain" description="MCM10 OB-fold" evidence="2">
    <location>
        <begin position="84"/>
        <end position="146"/>
    </location>
</feature>
<gene>
    <name evidence="3" type="ORF">Tsubulata_026966</name>
</gene>
<keyword evidence="4" id="KW-1185">Reference proteome</keyword>
<feature type="compositionally biased region" description="Basic and acidic residues" evidence="1">
    <location>
        <begin position="269"/>
        <end position="278"/>
    </location>
</feature>
<evidence type="ECO:0000313" key="3">
    <source>
        <dbReference type="EMBL" id="KAJ4846175.1"/>
    </source>
</evidence>
<reference evidence="3" key="1">
    <citation type="submission" date="2022-02" db="EMBL/GenBank/DDBJ databases">
        <authorList>
            <person name="Henning P.M."/>
            <person name="McCubbin A.G."/>
            <person name="Shore J.S."/>
        </authorList>
    </citation>
    <scope>NUCLEOTIDE SEQUENCE</scope>
    <source>
        <strain evidence="3">F60SS</strain>
        <tissue evidence="3">Leaves</tissue>
    </source>
</reference>
<dbReference type="InterPro" id="IPR040184">
    <property type="entry name" value="Mcm10"/>
</dbReference>
<feature type="compositionally biased region" description="Low complexity" evidence="1">
    <location>
        <begin position="60"/>
        <end position="71"/>
    </location>
</feature>
<reference evidence="3" key="2">
    <citation type="journal article" date="2023" name="Plants (Basel)">
        <title>Annotation of the Turnera subulata (Passifloraceae) Draft Genome Reveals the S-Locus Evolved after the Divergence of Turneroideae from Passifloroideae in a Stepwise Manner.</title>
        <authorList>
            <person name="Henning P.M."/>
            <person name="Roalson E.H."/>
            <person name="Mir W."/>
            <person name="McCubbin A.G."/>
            <person name="Shore J.S."/>
        </authorList>
    </citation>
    <scope>NUCLEOTIDE SEQUENCE</scope>
    <source>
        <strain evidence="3">F60SS</strain>
    </source>
</reference>
<dbReference type="EMBL" id="JAKUCV010001490">
    <property type="protein sequence ID" value="KAJ4846175.1"/>
    <property type="molecule type" value="Genomic_DNA"/>
</dbReference>
<dbReference type="Gene3D" id="2.40.50.140">
    <property type="entry name" value="Nucleic acid-binding proteins"/>
    <property type="match status" value="1"/>
</dbReference>
<comment type="caution">
    <text evidence="3">The sequence shown here is derived from an EMBL/GenBank/DDBJ whole genome shotgun (WGS) entry which is preliminary data.</text>
</comment>
<feature type="region of interest" description="Disordered" evidence="1">
    <location>
        <begin position="245"/>
        <end position="323"/>
    </location>
</feature>
<dbReference type="Proteomes" id="UP001141552">
    <property type="component" value="Unassembled WGS sequence"/>
</dbReference>
<dbReference type="GO" id="GO:0043596">
    <property type="term" value="C:nuclear replication fork"/>
    <property type="evidence" value="ECO:0007669"/>
    <property type="project" value="TreeGrafter"/>
</dbReference>
<dbReference type="InterPro" id="IPR055065">
    <property type="entry name" value="OB_MCM10"/>
</dbReference>
<accession>A0A9Q0G9Y5</accession>
<feature type="region of interest" description="Disordered" evidence="1">
    <location>
        <begin position="58"/>
        <end position="78"/>
    </location>
</feature>
<feature type="compositionally biased region" description="Basic and acidic residues" evidence="1">
    <location>
        <begin position="35"/>
        <end position="44"/>
    </location>
</feature>
<dbReference type="GO" id="GO:0003697">
    <property type="term" value="F:single-stranded DNA binding"/>
    <property type="evidence" value="ECO:0007669"/>
    <property type="project" value="InterPro"/>
</dbReference>
<evidence type="ECO:0000256" key="1">
    <source>
        <dbReference type="SAM" id="MobiDB-lite"/>
    </source>
</evidence>
<dbReference type="GO" id="GO:0006270">
    <property type="term" value="P:DNA replication initiation"/>
    <property type="evidence" value="ECO:0007669"/>
    <property type="project" value="InterPro"/>
</dbReference>
<dbReference type="PANTHER" id="PTHR13454">
    <property type="entry name" value="PROTEIN MCM10 HOMOLOG"/>
    <property type="match status" value="1"/>
</dbReference>
<dbReference type="GO" id="GO:0003688">
    <property type="term" value="F:DNA replication origin binding"/>
    <property type="evidence" value="ECO:0007669"/>
    <property type="project" value="TreeGrafter"/>
</dbReference>